<organism evidence="6 7">
    <name type="scientific">Tessaracoccus defluvii</name>
    <dbReference type="NCBI Taxonomy" id="1285901"/>
    <lineage>
        <taxon>Bacteria</taxon>
        <taxon>Bacillati</taxon>
        <taxon>Actinomycetota</taxon>
        <taxon>Actinomycetes</taxon>
        <taxon>Propionibacteriales</taxon>
        <taxon>Propionibacteriaceae</taxon>
        <taxon>Tessaracoccus</taxon>
    </lineage>
</organism>
<dbReference type="AlphaFoldDB" id="A0A7H0H9L5"/>
<protein>
    <submittedName>
        <fullName evidence="6">Phytoene desaturase</fullName>
    </submittedName>
</protein>
<name>A0A7H0H9L5_9ACTN</name>
<evidence type="ECO:0000259" key="5">
    <source>
        <dbReference type="Pfam" id="PF01593"/>
    </source>
</evidence>
<dbReference type="GO" id="GO:0016491">
    <property type="term" value="F:oxidoreductase activity"/>
    <property type="evidence" value="ECO:0007669"/>
    <property type="project" value="UniProtKB-KW"/>
</dbReference>
<evidence type="ECO:0000256" key="2">
    <source>
        <dbReference type="ARBA" id="ARBA00022746"/>
    </source>
</evidence>
<dbReference type="Gene3D" id="3.50.50.60">
    <property type="entry name" value="FAD/NAD(P)-binding domain"/>
    <property type="match status" value="2"/>
</dbReference>
<feature type="domain" description="Amine oxidase" evidence="5">
    <location>
        <begin position="11"/>
        <end position="482"/>
    </location>
</feature>
<keyword evidence="2 4" id="KW-0125">Carotenoid biosynthesis</keyword>
<dbReference type="InterPro" id="IPR014105">
    <property type="entry name" value="Carotenoid/retinoid_OxRdtase"/>
</dbReference>
<comment type="pathway">
    <text evidence="1 4">Carotenoid biosynthesis.</text>
</comment>
<dbReference type="RefSeq" id="WP_187722321.1">
    <property type="nucleotide sequence ID" value="NZ_BAABBL010000025.1"/>
</dbReference>
<evidence type="ECO:0000256" key="4">
    <source>
        <dbReference type="RuleBase" id="RU362075"/>
    </source>
</evidence>
<keyword evidence="3 4" id="KW-0560">Oxidoreductase</keyword>
<dbReference type="PANTHER" id="PTHR43734:SF1">
    <property type="entry name" value="PHYTOENE DESATURASE"/>
    <property type="match status" value="1"/>
</dbReference>
<evidence type="ECO:0000313" key="6">
    <source>
        <dbReference type="EMBL" id="QNP57231.1"/>
    </source>
</evidence>
<evidence type="ECO:0000313" key="7">
    <source>
        <dbReference type="Proteomes" id="UP000516117"/>
    </source>
</evidence>
<dbReference type="InterPro" id="IPR036188">
    <property type="entry name" value="FAD/NAD-bd_sf"/>
</dbReference>
<dbReference type="GO" id="GO:0016117">
    <property type="term" value="P:carotenoid biosynthetic process"/>
    <property type="evidence" value="ECO:0007669"/>
    <property type="project" value="UniProtKB-KW"/>
</dbReference>
<evidence type="ECO:0000256" key="1">
    <source>
        <dbReference type="ARBA" id="ARBA00004829"/>
    </source>
</evidence>
<comment type="similarity">
    <text evidence="4">Belongs to the carotenoid/retinoid oxidoreductase family.</text>
</comment>
<dbReference type="InterPro" id="IPR002937">
    <property type="entry name" value="Amino_oxidase"/>
</dbReference>
<accession>A0A7H0H9L5</accession>
<dbReference type="EMBL" id="CP060789">
    <property type="protein sequence ID" value="QNP57231.1"/>
    <property type="molecule type" value="Genomic_DNA"/>
</dbReference>
<dbReference type="PANTHER" id="PTHR43734">
    <property type="entry name" value="PHYTOENE DESATURASE"/>
    <property type="match status" value="1"/>
</dbReference>
<proteinExistence type="inferred from homology"/>
<dbReference type="Proteomes" id="UP000516117">
    <property type="component" value="Chromosome"/>
</dbReference>
<dbReference type="KEGG" id="tdf:H9L22_08280"/>
<sequence length="490" mass="52597">MSAVVVVGAGLSGLSAACHLVADGHDVTIVERESFPGGRNGILRRDGFTFDTGPVVFTMPELLAAPLGRLGATLDPLRLTRLDPAYRGHFADGSTLDVRGSVPAIRQEISERCSPADAAAFDDFVDWLQRLNDVELPNFIARNFSSPLDLVTRPAAAARLLRLGGFGRLGPSIRRRFADERLVRLFTFQAMYAGLAPDDALALYAVITYMDSISGVWFPAEGMHAVPRLLADTLEAAGARILYDTTVDAVLTDARGRAAGVSAGTGKIRADAVVLTVDLPTAYETLLPDLRPPRAARNGTYSPSAVVWHLGVRGLPAEGTAHHNIHFGRAWRGAFDELIGEGRLMSDPSRLVTVPTVTAPDMAPSGHSVLYVLEPVPNLHGGQDWDVEGPRLRDDLLGFLQRHGYPTDVVTEEFVTPAQWQARGMAAGTPFSLAHSFLQTGPFRPSNVERRRPGVFLAGTGTTPGVGIPMVLISGDLAARRVRHYLGVPA</sequence>
<dbReference type="Pfam" id="PF01593">
    <property type="entry name" value="Amino_oxidase"/>
    <property type="match status" value="1"/>
</dbReference>
<keyword evidence="7" id="KW-1185">Reference proteome</keyword>
<dbReference type="NCBIfam" id="TIGR02734">
    <property type="entry name" value="crtI_fam"/>
    <property type="match status" value="1"/>
</dbReference>
<evidence type="ECO:0000256" key="3">
    <source>
        <dbReference type="ARBA" id="ARBA00023002"/>
    </source>
</evidence>
<gene>
    <name evidence="6" type="primary">crtI</name>
    <name evidence="6" type="ORF">H9L22_08280</name>
</gene>
<dbReference type="SUPFAM" id="SSF51905">
    <property type="entry name" value="FAD/NAD(P)-binding domain"/>
    <property type="match status" value="1"/>
</dbReference>
<reference evidence="6 7" key="1">
    <citation type="submission" date="2020-08" db="EMBL/GenBank/DDBJ databases">
        <title>Genome sequence of Tessaracoccus defluvii JCM 17540T.</title>
        <authorList>
            <person name="Hyun D.-W."/>
            <person name="Bae J.-W."/>
        </authorList>
    </citation>
    <scope>NUCLEOTIDE SEQUENCE [LARGE SCALE GENOMIC DNA]</scope>
    <source>
        <strain evidence="6 7">JCM 17540</strain>
    </source>
</reference>